<reference evidence="1 2" key="1">
    <citation type="submission" date="2020-07" db="EMBL/GenBank/DDBJ databases">
        <title>Comparative genomics of pyrophilous fungi reveals a link between fire events and developmental genes.</title>
        <authorList>
            <consortium name="DOE Joint Genome Institute"/>
            <person name="Steindorff A.S."/>
            <person name="Carver A."/>
            <person name="Calhoun S."/>
            <person name="Stillman K."/>
            <person name="Liu H."/>
            <person name="Lipzen A."/>
            <person name="Pangilinan J."/>
            <person name="Labutti K."/>
            <person name="Bruns T.D."/>
            <person name="Grigoriev I.V."/>
        </authorList>
    </citation>
    <scope>NUCLEOTIDE SEQUENCE [LARGE SCALE GENOMIC DNA]</scope>
    <source>
        <strain evidence="1 2">CBS 144469</strain>
    </source>
</reference>
<organism evidence="1 2">
    <name type="scientific">Ephemerocybe angulata</name>
    <dbReference type="NCBI Taxonomy" id="980116"/>
    <lineage>
        <taxon>Eukaryota</taxon>
        <taxon>Fungi</taxon>
        <taxon>Dikarya</taxon>
        <taxon>Basidiomycota</taxon>
        <taxon>Agaricomycotina</taxon>
        <taxon>Agaricomycetes</taxon>
        <taxon>Agaricomycetidae</taxon>
        <taxon>Agaricales</taxon>
        <taxon>Agaricineae</taxon>
        <taxon>Psathyrellaceae</taxon>
        <taxon>Ephemerocybe</taxon>
    </lineage>
</organism>
<comment type="caution">
    <text evidence="1">The sequence shown here is derived from an EMBL/GenBank/DDBJ whole genome shotgun (WGS) entry which is preliminary data.</text>
</comment>
<evidence type="ECO:0000313" key="2">
    <source>
        <dbReference type="Proteomes" id="UP000521943"/>
    </source>
</evidence>
<evidence type="ECO:0000313" key="1">
    <source>
        <dbReference type="EMBL" id="KAF6755583.1"/>
    </source>
</evidence>
<keyword evidence="2" id="KW-1185">Reference proteome</keyword>
<dbReference type="Proteomes" id="UP000521943">
    <property type="component" value="Unassembled WGS sequence"/>
</dbReference>
<protein>
    <submittedName>
        <fullName evidence="1">Uncharacterized protein</fullName>
    </submittedName>
</protein>
<name>A0A8H6M4Q3_9AGAR</name>
<proteinExistence type="predicted"/>
<dbReference type="EMBL" id="JACGCI010000029">
    <property type="protein sequence ID" value="KAF6755583.1"/>
    <property type="molecule type" value="Genomic_DNA"/>
</dbReference>
<sequence>MFPNAPAQVGFESVVDSRCAYYATIVHSQGINTTKRVPYSRLYAFGWDPPSTKMRLTASMGQGALYGVSSRTLALVLAGSMTSMASHCAVEAIPSAEEGTGNRERFWRTGSSAPMGPRIKNGASHLEPHLNNPHTSSLLRRCSYPAAPNTRSSALLFPTPMLVSSRSEHAILRTYYCALRQRSAASRTKIRSRDPARCAARIGTAPLARERGGVHTYPKFEPILPSIACFCSPSSHPPGHCDAF</sequence>
<gene>
    <name evidence="1" type="ORF">DFP72DRAFT_312159</name>
</gene>
<dbReference type="AlphaFoldDB" id="A0A8H6M4Q3"/>
<accession>A0A8H6M4Q3</accession>